<name>A0AAV7QNZ5_PLEWA</name>
<comment type="caution">
    <text evidence="1">The sequence shown here is derived from an EMBL/GenBank/DDBJ whole genome shotgun (WGS) entry which is preliminary data.</text>
</comment>
<dbReference type="Proteomes" id="UP001066276">
    <property type="component" value="Chromosome 6"/>
</dbReference>
<reference evidence="1" key="1">
    <citation type="journal article" date="2022" name="bioRxiv">
        <title>Sequencing and chromosome-scale assembly of the giantPleurodeles waltlgenome.</title>
        <authorList>
            <person name="Brown T."/>
            <person name="Elewa A."/>
            <person name="Iarovenko S."/>
            <person name="Subramanian E."/>
            <person name="Araus A.J."/>
            <person name="Petzold A."/>
            <person name="Susuki M."/>
            <person name="Suzuki K.-i.T."/>
            <person name="Hayashi T."/>
            <person name="Toyoda A."/>
            <person name="Oliveira C."/>
            <person name="Osipova E."/>
            <person name="Leigh N.D."/>
            <person name="Simon A."/>
            <person name="Yun M.H."/>
        </authorList>
    </citation>
    <scope>NUCLEOTIDE SEQUENCE</scope>
    <source>
        <strain evidence="1">20211129_DDA</strain>
        <tissue evidence="1">Liver</tissue>
    </source>
</reference>
<keyword evidence="2" id="KW-1185">Reference proteome</keyword>
<organism evidence="1 2">
    <name type="scientific">Pleurodeles waltl</name>
    <name type="common">Iberian ribbed newt</name>
    <dbReference type="NCBI Taxonomy" id="8319"/>
    <lineage>
        <taxon>Eukaryota</taxon>
        <taxon>Metazoa</taxon>
        <taxon>Chordata</taxon>
        <taxon>Craniata</taxon>
        <taxon>Vertebrata</taxon>
        <taxon>Euteleostomi</taxon>
        <taxon>Amphibia</taxon>
        <taxon>Batrachia</taxon>
        <taxon>Caudata</taxon>
        <taxon>Salamandroidea</taxon>
        <taxon>Salamandridae</taxon>
        <taxon>Pleurodelinae</taxon>
        <taxon>Pleurodeles</taxon>
    </lineage>
</organism>
<protein>
    <submittedName>
        <fullName evidence="1">Uncharacterized protein</fullName>
    </submittedName>
</protein>
<evidence type="ECO:0000313" key="1">
    <source>
        <dbReference type="EMBL" id="KAJ1141780.1"/>
    </source>
</evidence>
<proteinExistence type="predicted"/>
<sequence length="93" mass="10873">MEPLDTRRLVGNRKVENIALRLASYYEGMQRVAQGVRVIVLSNVHESEKQVFKAEARTMWKVTRRLKDIWGRINRGMCKVQMSIIKDENINKA</sequence>
<dbReference type="EMBL" id="JANPWB010000010">
    <property type="protein sequence ID" value="KAJ1141780.1"/>
    <property type="molecule type" value="Genomic_DNA"/>
</dbReference>
<accession>A0AAV7QNZ5</accession>
<dbReference type="AlphaFoldDB" id="A0AAV7QNZ5"/>
<evidence type="ECO:0000313" key="2">
    <source>
        <dbReference type="Proteomes" id="UP001066276"/>
    </source>
</evidence>
<gene>
    <name evidence="1" type="ORF">NDU88_008108</name>
</gene>